<accession>A0AAV4LU64</accession>
<keyword evidence="7" id="KW-0067">ATP-binding</keyword>
<dbReference type="Pfam" id="PF01398">
    <property type="entry name" value="JAB"/>
    <property type="match status" value="1"/>
</dbReference>
<organism evidence="11 12">
    <name type="scientific">Babesia caballi</name>
    <dbReference type="NCBI Taxonomy" id="5871"/>
    <lineage>
        <taxon>Eukaryota</taxon>
        <taxon>Sar</taxon>
        <taxon>Alveolata</taxon>
        <taxon>Apicomplexa</taxon>
        <taxon>Aconoidasida</taxon>
        <taxon>Piroplasmida</taxon>
        <taxon>Babesiidae</taxon>
        <taxon>Babesia</taxon>
    </lineage>
</organism>
<dbReference type="PROSITE" id="PS51455">
    <property type="entry name" value="PIPK"/>
    <property type="match status" value="1"/>
</dbReference>
<evidence type="ECO:0000256" key="8">
    <source>
        <dbReference type="SAM" id="MobiDB-lite"/>
    </source>
</evidence>
<dbReference type="SMART" id="SM00232">
    <property type="entry name" value="JAB_MPN"/>
    <property type="match status" value="1"/>
</dbReference>
<dbReference type="PROSITE" id="PS00018">
    <property type="entry name" value="EF_HAND_1"/>
    <property type="match status" value="1"/>
</dbReference>
<evidence type="ECO:0000259" key="9">
    <source>
        <dbReference type="PROSITE" id="PS50249"/>
    </source>
</evidence>
<evidence type="ECO:0000256" key="6">
    <source>
        <dbReference type="ARBA" id="ARBA00023049"/>
    </source>
</evidence>
<dbReference type="GO" id="GO:0006508">
    <property type="term" value="P:proteolysis"/>
    <property type="evidence" value="ECO:0007669"/>
    <property type="project" value="UniProtKB-KW"/>
</dbReference>
<dbReference type="InterPro" id="IPR023610">
    <property type="entry name" value="PInositol-4/5-P-5/4-kinase"/>
</dbReference>
<proteinExistence type="predicted"/>
<dbReference type="Pfam" id="PF23594">
    <property type="entry name" value="RPN11_C"/>
    <property type="match status" value="1"/>
</dbReference>
<keyword evidence="2" id="KW-0479">Metal-binding</keyword>
<comment type="caution">
    <text evidence="11">The sequence shown here is derived from an EMBL/GenBank/DDBJ whole genome shotgun (WGS) entry which is preliminary data.</text>
</comment>
<dbReference type="InterPro" id="IPR000555">
    <property type="entry name" value="JAMM/MPN+_dom"/>
</dbReference>
<dbReference type="Pfam" id="PF01504">
    <property type="entry name" value="PIP5K"/>
    <property type="match status" value="1"/>
</dbReference>
<evidence type="ECO:0000313" key="11">
    <source>
        <dbReference type="EMBL" id="GIX63787.1"/>
    </source>
</evidence>
<keyword evidence="5" id="KW-0106">Calcium</keyword>
<sequence>MGDSGRNYRNLLSTFGGTRHTQPFGPVADTSEQVYISSLALLKMLKHGRVSDRARAATVGVGNSVSVEAVDPVYQTEMKDQLRRTGRPEVVVGWYHSHPGFGCWFSGTDVNTQQSFEQLNPRAVGVVIDPIQSVKGKVVIDCFRLISPHMLMMGQEPRQTTSNVGHLSKPTIIALVHGLNRNYYSIVINYRRSILETQMLLNYNRNKWSEDLEVRENRETVQSIRRLCDRYNDQIKQELESTPDELAVANVGKLNAKMHIENHVNRLLKDNSLDTFGAMLAAEMLRPETEGRYVSPFSSPQGVSRESVTGSSDAVLRRRQDHAAGTAAGGAPAATAEGPPLLAAQRQVHLPARSFRRLAPSGLLALPKFQECLGLIGTLGTMLAESLFFAFDFDDDGFLNFVDYARAVLTMLRGSDKRRLELSFRILHSAGFRDQCYSMIAEYDPSDTVHGIDLEAFKRIVNDITTTRYVLTGARVASQPPEHVERIFNSTASVCSDGVARITQHDFERAVQHCNEFMELLGASAAFCTVEASIVGPFGLGESPQASSSRPLSVAGSAEFPPKRSKTYINRTTIHRRKYNRGESDGTLDFRSKGCHPPWLSARHGLAVYFGHERWNDVINMMVGLGLTSRMKHTAITRDLVPEDFTEKLTFSISPDTASGLTTSLNVVEQGDERCNRSDSPNKVVFTEHAPLVFKRLRMLSNLSEEEYLQSVGPEHLVGNLVLGNLSTMSELLSEGRSGALFFFTANGRLVLKTVTRQCAEFVQRWLPSYYAHTEKNPESLITRFVGLFSMTQCKNPSVTTYFIVMNNVFYSSVAIHRRYDLKGSWVGRTVPEHGRKDHTVALKDLDMAELEEYVELGAEQSKAFIKVLARDVEFLADSMLMDYSLLLGIHYRSISEDEVNWEVDPDPAQYACMMGKHRDRLGTCASAWSASGGACRRSTARACPASRRTSTRGDSSPSYRAERSNLILTRVPAHYVEHNEGLRQRVGHGLQPPDHVDAGRVGSGAGVGQAEKGQVLRVPLLRLQKELADLRSGAVAKNQLSQGEDAPSELNVDDAAVHQKQANVPHQRAIIDEGGLVDLVVAAVLAGEGEVGAAPNRGLHQTHLTKAVLQQHALGRGADADGGVSAELYAQRLSPLRRGAVLHLRGARRQRVAAVPDGVVVAGRGNGPLLVRDGGGIAVAEIRMGARRADVALHGLLQEHADELVVLQRVVLTGGRLQQVATRVSAASAGVAEVELVVDAAQRKVAGVVVRPALM</sequence>
<dbReference type="Gene3D" id="3.30.810.10">
    <property type="entry name" value="2-Layer Sandwich"/>
    <property type="match status" value="1"/>
</dbReference>
<dbReference type="GO" id="GO:0016308">
    <property type="term" value="F:1-phosphatidylinositol-4-phosphate 5-kinase activity"/>
    <property type="evidence" value="ECO:0007669"/>
    <property type="project" value="TreeGrafter"/>
</dbReference>
<keyword evidence="11" id="KW-0647">Proteasome</keyword>
<dbReference type="Gene3D" id="3.40.140.10">
    <property type="entry name" value="Cytidine Deaminase, domain 2"/>
    <property type="match status" value="1"/>
</dbReference>
<dbReference type="Gene3D" id="3.30.800.10">
    <property type="entry name" value="Phosphatidylinositol Phosphate Kinase II Beta"/>
    <property type="match status" value="1"/>
</dbReference>
<dbReference type="CDD" id="cd08069">
    <property type="entry name" value="MPN_RPN11_CSN5"/>
    <property type="match status" value="1"/>
</dbReference>
<dbReference type="InterPro" id="IPR056263">
    <property type="entry name" value="RPN11_C"/>
</dbReference>
<dbReference type="RefSeq" id="XP_067715856.1">
    <property type="nucleotide sequence ID" value="XM_067859755.1"/>
</dbReference>
<feature type="domain" description="MPN" evidence="9">
    <location>
        <begin position="34"/>
        <end position="147"/>
    </location>
</feature>
<feature type="domain" description="PIPK" evidence="10">
    <location>
        <begin position="619"/>
        <end position="973"/>
    </location>
</feature>
<dbReference type="InterPro" id="IPR037518">
    <property type="entry name" value="MPN"/>
</dbReference>
<evidence type="ECO:0000256" key="4">
    <source>
        <dbReference type="ARBA" id="ARBA00022833"/>
    </source>
</evidence>
<evidence type="ECO:0000256" key="7">
    <source>
        <dbReference type="PROSITE-ProRule" id="PRU00781"/>
    </source>
</evidence>
<protein>
    <submittedName>
        <fullName evidence="11">Proteasome regulatory subunit</fullName>
    </submittedName>
</protein>
<dbReference type="AlphaFoldDB" id="A0AAV4LU64"/>
<name>A0AAV4LU64_BABCB</name>
<reference evidence="11 12" key="1">
    <citation type="submission" date="2021-06" db="EMBL/GenBank/DDBJ databases">
        <title>Genome sequence of Babesia caballi.</title>
        <authorList>
            <person name="Yamagishi J."/>
            <person name="Kidaka T."/>
            <person name="Ochi A."/>
        </authorList>
    </citation>
    <scope>NUCLEOTIDE SEQUENCE [LARGE SCALE GENOMIC DNA]</scope>
    <source>
        <strain evidence="11">USDA-D6B2</strain>
    </source>
</reference>
<evidence type="ECO:0000256" key="5">
    <source>
        <dbReference type="ARBA" id="ARBA00022837"/>
    </source>
</evidence>
<dbReference type="EMBL" id="BPLF01000002">
    <property type="protein sequence ID" value="GIX63787.1"/>
    <property type="molecule type" value="Genomic_DNA"/>
</dbReference>
<dbReference type="InterPro" id="IPR002498">
    <property type="entry name" value="PInositol-4-P-4/5-kinase_core"/>
</dbReference>
<dbReference type="SUPFAM" id="SSF47473">
    <property type="entry name" value="EF-hand"/>
    <property type="match status" value="1"/>
</dbReference>
<dbReference type="PANTHER" id="PTHR23086:SF8">
    <property type="entry name" value="PHOSPHATIDYLINOSITOL 5-PHOSPHATE 4-KINASE, ISOFORM A"/>
    <property type="match status" value="1"/>
</dbReference>
<keyword evidence="4" id="KW-0862">Zinc</keyword>
<dbReference type="GO" id="GO:0008237">
    <property type="term" value="F:metallopeptidase activity"/>
    <property type="evidence" value="ECO:0007669"/>
    <property type="project" value="UniProtKB-KW"/>
</dbReference>
<keyword evidence="3" id="KW-0378">Hydrolase</keyword>
<keyword evidence="12" id="KW-1185">Reference proteome</keyword>
<dbReference type="InterPro" id="IPR018247">
    <property type="entry name" value="EF_Hand_1_Ca_BS"/>
</dbReference>
<evidence type="ECO:0000256" key="2">
    <source>
        <dbReference type="ARBA" id="ARBA00022723"/>
    </source>
</evidence>
<dbReference type="InterPro" id="IPR011992">
    <property type="entry name" value="EF-hand-dom_pair"/>
</dbReference>
<evidence type="ECO:0000313" key="12">
    <source>
        <dbReference type="Proteomes" id="UP001497744"/>
    </source>
</evidence>
<keyword evidence="7" id="KW-0418">Kinase</keyword>
<dbReference type="PROSITE" id="PS50249">
    <property type="entry name" value="MPN"/>
    <property type="match status" value="1"/>
</dbReference>
<dbReference type="SMART" id="SM00330">
    <property type="entry name" value="PIPKc"/>
    <property type="match status" value="1"/>
</dbReference>
<keyword evidence="1" id="KW-0645">Protease</keyword>
<dbReference type="InterPro" id="IPR027484">
    <property type="entry name" value="PInositol-4-P-5-kinase_N"/>
</dbReference>
<dbReference type="GeneID" id="94195268"/>
<evidence type="ECO:0000256" key="1">
    <source>
        <dbReference type="ARBA" id="ARBA00022670"/>
    </source>
</evidence>
<dbReference type="SUPFAM" id="SSF102712">
    <property type="entry name" value="JAB1/MPN domain"/>
    <property type="match status" value="1"/>
</dbReference>
<dbReference type="GO" id="GO:0005524">
    <property type="term" value="F:ATP binding"/>
    <property type="evidence" value="ECO:0007669"/>
    <property type="project" value="UniProtKB-UniRule"/>
</dbReference>
<dbReference type="GO" id="GO:0046854">
    <property type="term" value="P:phosphatidylinositol phosphate biosynthetic process"/>
    <property type="evidence" value="ECO:0007669"/>
    <property type="project" value="TreeGrafter"/>
</dbReference>
<feature type="compositionally biased region" description="Polar residues" evidence="8">
    <location>
        <begin position="296"/>
        <end position="312"/>
    </location>
</feature>
<keyword evidence="7" id="KW-0808">Transferase</keyword>
<dbReference type="SUPFAM" id="SSF56104">
    <property type="entry name" value="SAICAR synthase-like"/>
    <property type="match status" value="1"/>
</dbReference>
<keyword evidence="6" id="KW-0482">Metalloprotease</keyword>
<dbReference type="GO" id="GO:0000502">
    <property type="term" value="C:proteasome complex"/>
    <property type="evidence" value="ECO:0007669"/>
    <property type="project" value="UniProtKB-KW"/>
</dbReference>
<dbReference type="Proteomes" id="UP001497744">
    <property type="component" value="Unassembled WGS sequence"/>
</dbReference>
<dbReference type="GO" id="GO:0046872">
    <property type="term" value="F:metal ion binding"/>
    <property type="evidence" value="ECO:0007669"/>
    <property type="project" value="UniProtKB-KW"/>
</dbReference>
<dbReference type="CDD" id="cd00139">
    <property type="entry name" value="PIPKc"/>
    <property type="match status" value="1"/>
</dbReference>
<evidence type="ECO:0000259" key="10">
    <source>
        <dbReference type="PROSITE" id="PS51455"/>
    </source>
</evidence>
<evidence type="ECO:0000256" key="3">
    <source>
        <dbReference type="ARBA" id="ARBA00022801"/>
    </source>
</evidence>
<dbReference type="InterPro" id="IPR027483">
    <property type="entry name" value="PInositol-4-P-4/5-kinase_C_sf"/>
</dbReference>
<gene>
    <name evidence="11" type="ORF">BcabD6B2_32220</name>
</gene>
<dbReference type="PANTHER" id="PTHR23086">
    <property type="entry name" value="PHOSPHATIDYLINOSITOL-4-PHOSPHATE 5-KINASE"/>
    <property type="match status" value="1"/>
</dbReference>
<dbReference type="Gene3D" id="1.10.238.10">
    <property type="entry name" value="EF-hand"/>
    <property type="match status" value="1"/>
</dbReference>
<dbReference type="GO" id="GO:0005886">
    <property type="term" value="C:plasma membrane"/>
    <property type="evidence" value="ECO:0007669"/>
    <property type="project" value="TreeGrafter"/>
</dbReference>
<feature type="region of interest" description="Disordered" evidence="8">
    <location>
        <begin position="291"/>
        <end position="312"/>
    </location>
</feature>
<keyword evidence="7" id="KW-0547">Nucleotide-binding</keyword>